<proteinExistence type="predicted"/>
<dbReference type="Gene3D" id="3.40.190.10">
    <property type="entry name" value="Periplasmic binding protein-like II"/>
    <property type="match status" value="1"/>
</dbReference>
<organism evidence="3 4">
    <name type="scientific">Actinomadura miaoliensis</name>
    <dbReference type="NCBI Taxonomy" id="430685"/>
    <lineage>
        <taxon>Bacteria</taxon>
        <taxon>Bacillati</taxon>
        <taxon>Actinomycetota</taxon>
        <taxon>Actinomycetes</taxon>
        <taxon>Streptosporangiales</taxon>
        <taxon>Thermomonosporaceae</taxon>
        <taxon>Actinomadura</taxon>
    </lineage>
</organism>
<evidence type="ECO:0000256" key="1">
    <source>
        <dbReference type="SAM" id="SignalP"/>
    </source>
</evidence>
<dbReference type="PANTHER" id="PTHR30290:SF65">
    <property type="entry name" value="MONOACYL PHOSPHATIDYLINOSITOL TETRAMANNOSIDE-BINDING PROTEIN LPQW-RELATED"/>
    <property type="match status" value="1"/>
</dbReference>
<dbReference type="SUPFAM" id="SSF53850">
    <property type="entry name" value="Periplasmic binding protein-like II"/>
    <property type="match status" value="1"/>
</dbReference>
<dbReference type="InterPro" id="IPR000914">
    <property type="entry name" value="SBP_5_dom"/>
</dbReference>
<accession>A0ABP7W211</accession>
<dbReference type="EMBL" id="BAAAZG010000026">
    <property type="protein sequence ID" value="GAA4079347.1"/>
    <property type="molecule type" value="Genomic_DNA"/>
</dbReference>
<evidence type="ECO:0000259" key="2">
    <source>
        <dbReference type="Pfam" id="PF00496"/>
    </source>
</evidence>
<protein>
    <submittedName>
        <fullName evidence="3">ABC transporter family substrate-binding protein</fullName>
    </submittedName>
</protein>
<keyword evidence="1" id="KW-0732">Signal</keyword>
<comment type="caution">
    <text evidence="3">The sequence shown here is derived from an EMBL/GenBank/DDBJ whole genome shotgun (WGS) entry which is preliminary data.</text>
</comment>
<dbReference type="PROSITE" id="PS51257">
    <property type="entry name" value="PROKAR_LIPOPROTEIN"/>
    <property type="match status" value="1"/>
</dbReference>
<evidence type="ECO:0000313" key="3">
    <source>
        <dbReference type="EMBL" id="GAA4079347.1"/>
    </source>
</evidence>
<gene>
    <name evidence="3" type="ORF">GCM10022214_42070</name>
</gene>
<reference evidence="4" key="1">
    <citation type="journal article" date="2019" name="Int. J. Syst. Evol. Microbiol.">
        <title>The Global Catalogue of Microorganisms (GCM) 10K type strain sequencing project: providing services to taxonomists for standard genome sequencing and annotation.</title>
        <authorList>
            <consortium name="The Broad Institute Genomics Platform"/>
            <consortium name="The Broad Institute Genome Sequencing Center for Infectious Disease"/>
            <person name="Wu L."/>
            <person name="Ma J."/>
        </authorList>
    </citation>
    <scope>NUCLEOTIDE SEQUENCE [LARGE SCALE GENOMIC DNA]</scope>
    <source>
        <strain evidence="4">JCM 16702</strain>
    </source>
</reference>
<dbReference type="Gene3D" id="3.10.105.10">
    <property type="entry name" value="Dipeptide-binding Protein, Domain 3"/>
    <property type="match status" value="1"/>
</dbReference>
<evidence type="ECO:0000313" key="4">
    <source>
        <dbReference type="Proteomes" id="UP001500683"/>
    </source>
</evidence>
<feature type="domain" description="Solute-binding protein family 5" evidence="2">
    <location>
        <begin position="110"/>
        <end position="481"/>
    </location>
</feature>
<dbReference type="PIRSF" id="PIRSF002741">
    <property type="entry name" value="MppA"/>
    <property type="match status" value="1"/>
</dbReference>
<dbReference type="RefSeq" id="WP_344949947.1">
    <property type="nucleotide sequence ID" value="NZ_BAAAZG010000026.1"/>
</dbReference>
<dbReference type="PANTHER" id="PTHR30290">
    <property type="entry name" value="PERIPLASMIC BINDING COMPONENT OF ABC TRANSPORTER"/>
    <property type="match status" value="1"/>
</dbReference>
<feature type="signal peptide" evidence="1">
    <location>
        <begin position="1"/>
        <end position="28"/>
    </location>
</feature>
<feature type="chain" id="PRO_5046965562" evidence="1">
    <location>
        <begin position="29"/>
        <end position="572"/>
    </location>
</feature>
<dbReference type="Pfam" id="PF00496">
    <property type="entry name" value="SBP_bac_5"/>
    <property type="match status" value="1"/>
</dbReference>
<sequence>MSLRAFAAKPLPRAVCGAGLVVALLAGAAGCRGTDDRPRVDARKLPASDVNWTPREQVRDGGTLRWPLPEFPTQWNFHHVNGTKSVVTNVLHGLLPHVMRVDAKAVPRPVPEYVESAQVTRERPEQVVTYRLNPRARWSDGKPITYRDFAAQAQALSGHDPRYQVAISTGYRHIRRVERGADDREVVVRFARPYTDWKALFSPLYPASTTSDPVRFNTGWQGRMGPTAGPFRLQKIDRTAKTVTIVRDPLWWGRAPKLDRIVYRAMDVAAMPAAFANGEIDLMDVNVDAGALRRAAGVRNADIRRAGGPDWRQFTLNAASPLLADVRVRRAVILGIDRDALARAALGDLGWPAQTLGNHFFMNTQEGYQDNSGDLGRYDPAAAERLLDEAGWARRGKYRVKDGRTLALRFVVPSGMPGSRQEGDLTRAMLARIGIRVDVRPVPVDDLFDQYVTPGSFDIVPFSWLGTAFPMSALRSVFSRPSGDRIQQNYARVGTPAIDALLEKAVHEVDPEKARRLINEADRLIWQLAIVLPVYQRPQIVAARGDLANLGAVGFFEPPYEDIGFTGATTGP</sequence>
<dbReference type="CDD" id="cd08501">
    <property type="entry name" value="PBP2_Lpqw"/>
    <property type="match status" value="1"/>
</dbReference>
<keyword evidence="4" id="KW-1185">Reference proteome</keyword>
<dbReference type="Proteomes" id="UP001500683">
    <property type="component" value="Unassembled WGS sequence"/>
</dbReference>
<dbReference type="InterPro" id="IPR030678">
    <property type="entry name" value="Peptide/Ni-bd"/>
</dbReference>
<dbReference type="InterPro" id="IPR039424">
    <property type="entry name" value="SBP_5"/>
</dbReference>
<dbReference type="Gene3D" id="3.90.76.10">
    <property type="entry name" value="Dipeptide-binding Protein, Domain 1"/>
    <property type="match status" value="1"/>
</dbReference>
<name>A0ABP7W211_9ACTN</name>